<dbReference type="PROSITE" id="PS51910">
    <property type="entry name" value="GH18_2"/>
    <property type="match status" value="1"/>
</dbReference>
<dbReference type="GO" id="GO:0004568">
    <property type="term" value="F:chitinase activity"/>
    <property type="evidence" value="ECO:0007669"/>
    <property type="project" value="UniProtKB-ARBA"/>
</dbReference>
<dbReference type="Pfam" id="PF00704">
    <property type="entry name" value="Glyco_hydro_18"/>
    <property type="match status" value="1"/>
</dbReference>
<dbReference type="InterPro" id="IPR017853">
    <property type="entry name" value="GH"/>
</dbReference>
<dbReference type="FunFam" id="3.10.50.10:FF:000006">
    <property type="entry name" value="Chitobiase, di-N-acetyl"/>
    <property type="match status" value="1"/>
</dbReference>
<dbReference type="InterPro" id="IPR001579">
    <property type="entry name" value="Glyco_hydro_18_chit_AS"/>
</dbReference>
<keyword evidence="7" id="KW-0326">Glycosidase</keyword>
<evidence type="ECO:0000313" key="12">
    <source>
        <dbReference type="Ensembl" id="ENSDCDP00010050770.1"/>
    </source>
</evidence>
<evidence type="ECO:0000256" key="8">
    <source>
        <dbReference type="ARBA" id="ARBA00055477"/>
    </source>
</evidence>
<evidence type="ECO:0000256" key="6">
    <source>
        <dbReference type="ARBA" id="ARBA00023228"/>
    </source>
</evidence>
<dbReference type="GO" id="GO:0005615">
    <property type="term" value="C:extracellular space"/>
    <property type="evidence" value="ECO:0007669"/>
    <property type="project" value="TreeGrafter"/>
</dbReference>
<protein>
    <recommendedName>
        <fullName evidence="9">Di-N-acetylchitobiase</fullName>
    </recommendedName>
</protein>
<evidence type="ECO:0000313" key="13">
    <source>
        <dbReference type="Proteomes" id="UP000694580"/>
    </source>
</evidence>
<dbReference type="SUPFAM" id="SSF51445">
    <property type="entry name" value="(Trans)glycosidases"/>
    <property type="match status" value="1"/>
</dbReference>
<dbReference type="GO" id="GO:0009313">
    <property type="term" value="P:oligosaccharide catabolic process"/>
    <property type="evidence" value="ECO:0007669"/>
    <property type="project" value="TreeGrafter"/>
</dbReference>
<accession>A0AAY4DZL4</accession>
<evidence type="ECO:0000256" key="3">
    <source>
        <dbReference type="ARBA" id="ARBA00022729"/>
    </source>
</evidence>
<dbReference type="PROSITE" id="PS01095">
    <property type="entry name" value="GH18_1"/>
    <property type="match status" value="1"/>
</dbReference>
<dbReference type="Gene3D" id="3.20.20.80">
    <property type="entry name" value="Glycosidases"/>
    <property type="match status" value="1"/>
</dbReference>
<dbReference type="Proteomes" id="UP000694580">
    <property type="component" value="Chromosome 13"/>
</dbReference>
<evidence type="ECO:0000256" key="7">
    <source>
        <dbReference type="ARBA" id="ARBA00023295"/>
    </source>
</evidence>
<dbReference type="AlphaFoldDB" id="A0AAY4DZL4"/>
<keyword evidence="4" id="KW-0378">Hydrolase</keyword>
<gene>
    <name evidence="12" type="primary">ctbs</name>
</gene>
<dbReference type="InterPro" id="IPR029070">
    <property type="entry name" value="Chitinase_insertion_sf"/>
</dbReference>
<evidence type="ECO:0000256" key="10">
    <source>
        <dbReference type="RuleBase" id="RU004453"/>
    </source>
</evidence>
<comment type="similarity">
    <text evidence="2 10">Belongs to the glycosyl hydrolase 18 family.</text>
</comment>
<evidence type="ECO:0000256" key="5">
    <source>
        <dbReference type="ARBA" id="ARBA00023180"/>
    </source>
</evidence>
<dbReference type="PANTHER" id="PTHR46290">
    <property type="entry name" value="DI-N-ACETYLCHITOBIASE"/>
    <property type="match status" value="1"/>
</dbReference>
<comment type="subcellular location">
    <subcellularLocation>
        <location evidence="1">Lysosome</location>
    </subcellularLocation>
</comment>
<reference evidence="12" key="3">
    <citation type="submission" date="2025-09" db="UniProtKB">
        <authorList>
            <consortium name="Ensembl"/>
        </authorList>
    </citation>
    <scope>IDENTIFICATION</scope>
</reference>
<dbReference type="FunFam" id="3.20.20.80:FF:000250">
    <property type="entry name" value="Probable di-N-acetylchitobiase 1"/>
    <property type="match status" value="1"/>
</dbReference>
<keyword evidence="5" id="KW-0325">Glycoprotein</keyword>
<dbReference type="InterPro" id="IPR051887">
    <property type="entry name" value="GH18_Domain-Containing"/>
</dbReference>
<sequence>MYYIHLTTPVWSIKSECKKKRYIMCFARAKPRVNESPTAAVCSDVTSSRHVHGRCVKQRRSVIPSGTMRLLALTLLCSLSLRAPRALCCPCHQPELCRSVEGARDLEVFVFDVGGKEWRSYDWTKVTTVAVFGLYDAELMCFAHSRGARVVLKDIWTGNETKLLGDVSLSDIVDPANRTAWIKEKVNLAKKQFMDGINLDIEQAVDTSSTEYYALTALVKETTEAFHSEIPGSQVSFDVAWSPKCIDKRCYDYPAIAESCDFLFVMSYDEQSQIWGDCIAMANAPFSQTITAYQQYIQMKVDPKKLLMGVPWYGYDYPCLNFSKDGVCTIPMVPFRGAPCSDAAGKQIPYSTMMEQINSSQSGRMWDEKQLAPYYVYKDNGGQIHQVWYDDPESIYLKTSYVRTKGLGGVGMWNGNLLDYSNNPIAQQQTRAMWNALIGPSDKDITMAANCKPVLQH</sequence>
<reference evidence="12" key="2">
    <citation type="submission" date="2025-08" db="UniProtKB">
        <authorList>
            <consortium name="Ensembl"/>
        </authorList>
    </citation>
    <scope>IDENTIFICATION</scope>
</reference>
<evidence type="ECO:0000256" key="9">
    <source>
        <dbReference type="ARBA" id="ARBA00074174"/>
    </source>
</evidence>
<reference evidence="12 13" key="1">
    <citation type="submission" date="2020-06" db="EMBL/GenBank/DDBJ databases">
        <authorList>
            <consortium name="Wellcome Sanger Institute Data Sharing"/>
        </authorList>
    </citation>
    <scope>NUCLEOTIDE SEQUENCE [LARGE SCALE GENOMIC DNA]</scope>
</reference>
<evidence type="ECO:0000256" key="4">
    <source>
        <dbReference type="ARBA" id="ARBA00022801"/>
    </source>
</evidence>
<evidence type="ECO:0000256" key="1">
    <source>
        <dbReference type="ARBA" id="ARBA00004371"/>
    </source>
</evidence>
<name>A0AAY4DZL4_9TELE</name>
<keyword evidence="6" id="KW-0458">Lysosome</keyword>
<keyword evidence="13" id="KW-1185">Reference proteome</keyword>
<dbReference type="SMART" id="SM00636">
    <property type="entry name" value="Glyco_18"/>
    <property type="match status" value="1"/>
</dbReference>
<organism evidence="12 13">
    <name type="scientific">Denticeps clupeoides</name>
    <name type="common">denticle herring</name>
    <dbReference type="NCBI Taxonomy" id="299321"/>
    <lineage>
        <taxon>Eukaryota</taxon>
        <taxon>Metazoa</taxon>
        <taxon>Chordata</taxon>
        <taxon>Craniata</taxon>
        <taxon>Vertebrata</taxon>
        <taxon>Euteleostomi</taxon>
        <taxon>Actinopterygii</taxon>
        <taxon>Neopterygii</taxon>
        <taxon>Teleostei</taxon>
        <taxon>Clupei</taxon>
        <taxon>Clupeiformes</taxon>
        <taxon>Denticipitoidei</taxon>
        <taxon>Denticipitidae</taxon>
        <taxon>Denticeps</taxon>
    </lineage>
</organism>
<dbReference type="InterPro" id="IPR011583">
    <property type="entry name" value="Chitinase_II/V-like_cat"/>
</dbReference>
<dbReference type="GeneTree" id="ENSGT00390000012891"/>
<proteinExistence type="inferred from homology"/>
<dbReference type="GO" id="GO:0005764">
    <property type="term" value="C:lysosome"/>
    <property type="evidence" value="ECO:0007669"/>
    <property type="project" value="UniProtKB-SubCell"/>
</dbReference>
<evidence type="ECO:0000256" key="2">
    <source>
        <dbReference type="ARBA" id="ARBA00009336"/>
    </source>
</evidence>
<evidence type="ECO:0000259" key="11">
    <source>
        <dbReference type="PROSITE" id="PS51910"/>
    </source>
</evidence>
<dbReference type="CDD" id="cd02875">
    <property type="entry name" value="GH18_chitobiase"/>
    <property type="match status" value="1"/>
</dbReference>
<comment type="function">
    <text evidence="8">Involved in the degradation of asparagine-linked glycoproteins. Hydrolyze of N-acetyl-beta-D-glucosamine (1-4)N-acetylglucosamine chitobiose core from the reducing end of the bond, it requires prior cleavage by glycosylasparaginase.</text>
</comment>
<keyword evidence="3" id="KW-0732">Signal</keyword>
<dbReference type="InterPro" id="IPR001223">
    <property type="entry name" value="Glyco_hydro18_cat"/>
</dbReference>
<dbReference type="PANTHER" id="PTHR46290:SF1">
    <property type="entry name" value="DI-N-ACETYLCHITOBIASE"/>
    <property type="match status" value="1"/>
</dbReference>
<dbReference type="InterPro" id="IPR047898">
    <property type="entry name" value="DIAC_cat"/>
</dbReference>
<dbReference type="Ensembl" id="ENSDCDT00010061197.1">
    <property type="protein sequence ID" value="ENSDCDP00010050770.1"/>
    <property type="gene ID" value="ENSDCDG00010030038.1"/>
</dbReference>
<feature type="domain" description="GH18" evidence="11">
    <location>
        <begin position="73"/>
        <end position="436"/>
    </location>
</feature>
<dbReference type="GO" id="GO:0008061">
    <property type="term" value="F:chitin binding"/>
    <property type="evidence" value="ECO:0007669"/>
    <property type="project" value="InterPro"/>
</dbReference>
<dbReference type="Gene3D" id="3.10.50.10">
    <property type="match status" value="1"/>
</dbReference>
<dbReference type="GO" id="GO:0006032">
    <property type="term" value="P:chitin catabolic process"/>
    <property type="evidence" value="ECO:0007669"/>
    <property type="project" value="UniProtKB-ARBA"/>
</dbReference>